<reference evidence="2" key="1">
    <citation type="submission" date="2021-05" db="EMBL/GenBank/DDBJ databases">
        <authorList>
            <person name="Alioto T."/>
            <person name="Alioto T."/>
            <person name="Gomez Garrido J."/>
        </authorList>
    </citation>
    <scope>NUCLEOTIDE SEQUENCE</scope>
</reference>
<sequence length="103" mass="11711">MYFARLIIFTFFFCYLSQNNNGYVFLDRFLLRLSTRTRVPMAPSNGDDNVSSESRIICPHTGTSCQCTLYSRCTYVVPGRGQVNIFCPQIGTRCLSSTSVAQW</sequence>
<protein>
    <recommendedName>
        <fullName evidence="3">Secreted protein</fullName>
    </recommendedName>
</protein>
<organism evidence="2">
    <name type="scientific">Cacopsylla melanoneura</name>
    <dbReference type="NCBI Taxonomy" id="428564"/>
    <lineage>
        <taxon>Eukaryota</taxon>
        <taxon>Metazoa</taxon>
        <taxon>Ecdysozoa</taxon>
        <taxon>Arthropoda</taxon>
        <taxon>Hexapoda</taxon>
        <taxon>Insecta</taxon>
        <taxon>Pterygota</taxon>
        <taxon>Neoptera</taxon>
        <taxon>Paraneoptera</taxon>
        <taxon>Hemiptera</taxon>
        <taxon>Sternorrhyncha</taxon>
        <taxon>Psylloidea</taxon>
        <taxon>Psyllidae</taxon>
        <taxon>Psyllinae</taxon>
        <taxon>Cacopsylla</taxon>
    </lineage>
</organism>
<dbReference type="EMBL" id="HBUF01253535">
    <property type="protein sequence ID" value="CAG6680897.1"/>
    <property type="molecule type" value="Transcribed_RNA"/>
</dbReference>
<dbReference type="AlphaFoldDB" id="A0A8D8X236"/>
<name>A0A8D8X236_9HEMI</name>
<keyword evidence="1" id="KW-0732">Signal</keyword>
<proteinExistence type="predicted"/>
<accession>A0A8D8X236</accession>
<evidence type="ECO:0000256" key="1">
    <source>
        <dbReference type="SAM" id="SignalP"/>
    </source>
</evidence>
<evidence type="ECO:0008006" key="3">
    <source>
        <dbReference type="Google" id="ProtNLM"/>
    </source>
</evidence>
<evidence type="ECO:0000313" key="2">
    <source>
        <dbReference type="EMBL" id="CAG6680897.1"/>
    </source>
</evidence>
<feature type="chain" id="PRO_5034058291" description="Secreted protein" evidence="1">
    <location>
        <begin position="23"/>
        <end position="103"/>
    </location>
</feature>
<feature type="signal peptide" evidence="1">
    <location>
        <begin position="1"/>
        <end position="22"/>
    </location>
</feature>